<keyword evidence="3" id="KW-0732">Signal</keyword>
<feature type="transmembrane region" description="Helical" evidence="7">
    <location>
        <begin position="54"/>
        <end position="74"/>
    </location>
</feature>
<reference evidence="8" key="1">
    <citation type="journal article" date="2021" name="Nat. Commun.">
        <title>Genomic analyses provide insights into spinach domestication and the genetic basis of agronomic traits.</title>
        <authorList>
            <person name="Cai X."/>
            <person name="Sun X."/>
            <person name="Xu C."/>
            <person name="Sun H."/>
            <person name="Wang X."/>
            <person name="Ge C."/>
            <person name="Zhang Z."/>
            <person name="Wang Q."/>
            <person name="Fei Z."/>
            <person name="Jiao C."/>
            <person name="Wang Q."/>
        </authorList>
    </citation>
    <scope>NUCLEOTIDE SEQUENCE [LARGE SCALE GENOMIC DNA]</scope>
    <source>
        <strain evidence="8">cv. Varoflay</strain>
    </source>
</reference>
<keyword evidence="5 7" id="KW-0472">Membrane</keyword>
<gene>
    <name evidence="9" type="primary">LOC110786199</name>
</gene>
<proteinExistence type="inferred from homology"/>
<dbReference type="PANTHER" id="PTHR31769">
    <property type="entry name" value="OS07G0462200 PROTEIN-RELATED"/>
    <property type="match status" value="1"/>
</dbReference>
<evidence type="ECO:0000256" key="4">
    <source>
        <dbReference type="ARBA" id="ARBA00022989"/>
    </source>
</evidence>
<dbReference type="GO" id="GO:0012505">
    <property type="term" value="C:endomembrane system"/>
    <property type="evidence" value="ECO:0007669"/>
    <property type="project" value="UniProtKB-SubCell"/>
</dbReference>
<evidence type="ECO:0000256" key="3">
    <source>
        <dbReference type="ARBA" id="ARBA00022729"/>
    </source>
</evidence>
<dbReference type="InterPro" id="IPR009606">
    <property type="entry name" value="DEAL/Modifying_wall_lignin1/2"/>
</dbReference>
<evidence type="ECO:0000256" key="6">
    <source>
        <dbReference type="ARBA" id="ARBA00029467"/>
    </source>
</evidence>
<dbReference type="AlphaFoldDB" id="A0A9R0JTE1"/>
<evidence type="ECO:0000313" key="9">
    <source>
        <dbReference type="RefSeq" id="XP_021846431.2"/>
    </source>
</evidence>
<feature type="transmembrane region" description="Helical" evidence="7">
    <location>
        <begin position="94"/>
        <end position="117"/>
    </location>
</feature>
<accession>A0A9R0JTE1</accession>
<reference evidence="9" key="2">
    <citation type="submission" date="2025-08" db="UniProtKB">
        <authorList>
            <consortium name="RefSeq"/>
        </authorList>
    </citation>
    <scope>IDENTIFICATION</scope>
    <source>
        <tissue evidence="9">Leaf</tissue>
    </source>
</reference>
<sequence length="198" mass="21137">MGKVNVMVYVVVVGFLGLVATALAFAAEATKIKASDINLTKFGNCEYPRTPANILGYAAALLTLIVQITICGIARCPCYQRNDSNAQSFQLGAINCYILSCVGSIIGISLLLSAANLSTRQEFLPSTGLCYTVRPGIFAAGGVMALLACILGLCSSYYFSVIRHSATRTVPYQDDIAMANSQFDAASTYSKPKQQQYV</sequence>
<feature type="transmembrane region" description="Helical" evidence="7">
    <location>
        <begin position="137"/>
        <end position="159"/>
    </location>
</feature>
<dbReference type="RefSeq" id="XP_021846431.2">
    <property type="nucleotide sequence ID" value="XM_021990739.2"/>
</dbReference>
<dbReference type="Pfam" id="PF06749">
    <property type="entry name" value="DUF1218"/>
    <property type="match status" value="1"/>
</dbReference>
<evidence type="ECO:0000313" key="8">
    <source>
        <dbReference type="Proteomes" id="UP000813463"/>
    </source>
</evidence>
<evidence type="ECO:0000256" key="1">
    <source>
        <dbReference type="ARBA" id="ARBA00004127"/>
    </source>
</evidence>
<keyword evidence="4 7" id="KW-1133">Transmembrane helix</keyword>
<dbReference type="Proteomes" id="UP000813463">
    <property type="component" value="Chromosome 4"/>
</dbReference>
<evidence type="ECO:0000256" key="2">
    <source>
        <dbReference type="ARBA" id="ARBA00022692"/>
    </source>
</evidence>
<comment type="similarity">
    <text evidence="6">Belongs to the DESIGUAL family.</text>
</comment>
<dbReference type="InterPro" id="IPR052222">
    <property type="entry name" value="DESIGUAL"/>
</dbReference>
<protein>
    <submittedName>
        <fullName evidence="9">Uncharacterized protein</fullName>
    </submittedName>
</protein>
<comment type="subcellular location">
    <subcellularLocation>
        <location evidence="1">Endomembrane system</location>
        <topology evidence="1">Multi-pass membrane protein</topology>
    </subcellularLocation>
</comment>
<keyword evidence="8" id="KW-1185">Reference proteome</keyword>
<name>A0A9R0JTE1_SPIOL</name>
<organism evidence="8 9">
    <name type="scientific">Spinacia oleracea</name>
    <name type="common">Spinach</name>
    <dbReference type="NCBI Taxonomy" id="3562"/>
    <lineage>
        <taxon>Eukaryota</taxon>
        <taxon>Viridiplantae</taxon>
        <taxon>Streptophyta</taxon>
        <taxon>Embryophyta</taxon>
        <taxon>Tracheophyta</taxon>
        <taxon>Spermatophyta</taxon>
        <taxon>Magnoliopsida</taxon>
        <taxon>eudicotyledons</taxon>
        <taxon>Gunneridae</taxon>
        <taxon>Pentapetalae</taxon>
        <taxon>Caryophyllales</taxon>
        <taxon>Chenopodiaceae</taxon>
        <taxon>Chenopodioideae</taxon>
        <taxon>Anserineae</taxon>
        <taxon>Spinacia</taxon>
    </lineage>
</organism>
<dbReference type="GeneID" id="110786199"/>
<dbReference type="KEGG" id="soe:110786199"/>
<evidence type="ECO:0000256" key="5">
    <source>
        <dbReference type="ARBA" id="ARBA00023136"/>
    </source>
</evidence>
<evidence type="ECO:0000256" key="7">
    <source>
        <dbReference type="SAM" id="Phobius"/>
    </source>
</evidence>
<keyword evidence="2 7" id="KW-0812">Transmembrane</keyword>